<feature type="domain" description="Type II secretion system protein GspF" evidence="11">
    <location>
        <begin position="272"/>
        <end position="393"/>
    </location>
</feature>
<accession>A0A1I4QZX6</accession>
<dbReference type="OrthoDB" id="9805682at2"/>
<reference evidence="12 13" key="1">
    <citation type="submission" date="2016-10" db="EMBL/GenBank/DDBJ databases">
        <authorList>
            <person name="de Groot N.N."/>
        </authorList>
    </citation>
    <scope>NUCLEOTIDE SEQUENCE [LARGE SCALE GENOMIC DNA]</scope>
    <source>
        <strain evidence="12 13">DSM 9990</strain>
    </source>
</reference>
<feature type="domain" description="Type II secretion system protein GspF" evidence="11">
    <location>
        <begin position="68"/>
        <end position="191"/>
    </location>
</feature>
<dbReference type="FunFam" id="1.20.81.30:FF:000001">
    <property type="entry name" value="Type II secretion system protein F"/>
    <property type="match status" value="2"/>
</dbReference>
<evidence type="ECO:0000256" key="3">
    <source>
        <dbReference type="ARBA" id="ARBA00022448"/>
    </source>
</evidence>
<comment type="subcellular location">
    <subcellularLocation>
        <location evidence="1">Cell inner membrane</location>
        <topology evidence="1">Multi-pass membrane protein</topology>
    </subcellularLocation>
    <subcellularLocation>
        <location evidence="9">Cell membrane</location>
        <topology evidence="9">Multi-pass membrane protein</topology>
    </subcellularLocation>
</comment>
<dbReference type="PANTHER" id="PTHR30012:SF7">
    <property type="entry name" value="PROTEIN TRANSPORT PROTEIN HOFC HOMOLOG"/>
    <property type="match status" value="1"/>
</dbReference>
<keyword evidence="7 10" id="KW-1133">Transmembrane helix</keyword>
<evidence type="ECO:0000256" key="1">
    <source>
        <dbReference type="ARBA" id="ARBA00004429"/>
    </source>
</evidence>
<dbReference type="EMBL" id="FOUU01000001">
    <property type="protein sequence ID" value="SFM45541.1"/>
    <property type="molecule type" value="Genomic_DNA"/>
</dbReference>
<dbReference type="PANTHER" id="PTHR30012">
    <property type="entry name" value="GENERAL SECRETION PATHWAY PROTEIN"/>
    <property type="match status" value="1"/>
</dbReference>
<dbReference type="Pfam" id="PF00482">
    <property type="entry name" value="T2SSF"/>
    <property type="match status" value="2"/>
</dbReference>
<evidence type="ECO:0000256" key="6">
    <source>
        <dbReference type="ARBA" id="ARBA00022692"/>
    </source>
</evidence>
<dbReference type="InterPro" id="IPR003004">
    <property type="entry name" value="GspF/PilC"/>
</dbReference>
<keyword evidence="6 9" id="KW-0812">Transmembrane</keyword>
<dbReference type="InterPro" id="IPR042094">
    <property type="entry name" value="T2SS_GspF_sf"/>
</dbReference>
<evidence type="ECO:0000256" key="5">
    <source>
        <dbReference type="ARBA" id="ARBA00022519"/>
    </source>
</evidence>
<feature type="transmembrane region" description="Helical" evidence="10">
    <location>
        <begin position="217"/>
        <end position="236"/>
    </location>
</feature>
<protein>
    <submittedName>
        <fullName evidence="12">Type IV pilus assembly protein PilC</fullName>
    </submittedName>
</protein>
<dbReference type="STRING" id="39841.SAMN05660836_00317"/>
<evidence type="ECO:0000256" key="10">
    <source>
        <dbReference type="SAM" id="Phobius"/>
    </source>
</evidence>
<proteinExistence type="inferred from homology"/>
<dbReference type="InterPro" id="IPR018076">
    <property type="entry name" value="T2SS_GspF_dom"/>
</dbReference>
<evidence type="ECO:0000313" key="13">
    <source>
        <dbReference type="Proteomes" id="UP000199611"/>
    </source>
</evidence>
<comment type="similarity">
    <text evidence="2 9">Belongs to the GSP F family.</text>
</comment>
<keyword evidence="5" id="KW-0997">Cell inner membrane</keyword>
<dbReference type="PROSITE" id="PS00874">
    <property type="entry name" value="T2SP_F"/>
    <property type="match status" value="1"/>
</dbReference>
<organism evidence="12 13">
    <name type="scientific">Thermodesulforhabdus norvegica</name>
    <dbReference type="NCBI Taxonomy" id="39841"/>
    <lineage>
        <taxon>Bacteria</taxon>
        <taxon>Pseudomonadati</taxon>
        <taxon>Thermodesulfobacteriota</taxon>
        <taxon>Syntrophobacteria</taxon>
        <taxon>Syntrophobacterales</taxon>
        <taxon>Thermodesulforhabdaceae</taxon>
        <taxon>Thermodesulforhabdus</taxon>
    </lineage>
</organism>
<evidence type="ECO:0000256" key="8">
    <source>
        <dbReference type="ARBA" id="ARBA00023136"/>
    </source>
</evidence>
<evidence type="ECO:0000313" key="12">
    <source>
        <dbReference type="EMBL" id="SFM45541.1"/>
    </source>
</evidence>
<evidence type="ECO:0000256" key="7">
    <source>
        <dbReference type="ARBA" id="ARBA00022989"/>
    </source>
</evidence>
<dbReference type="GO" id="GO:0015628">
    <property type="term" value="P:protein secretion by the type II secretion system"/>
    <property type="evidence" value="ECO:0007669"/>
    <property type="project" value="TreeGrafter"/>
</dbReference>
<sequence length="403" mass="44941">MAEFIWTGINRQGLTIKGKLEADSPGAVRQILERQGIKISKVKPAPKHISEYLPFLAPRVKLVDLVIFARQFSTMINAGVPIVQILDILREQSENITFKKVLREVRESVKAGESFSAALRKHPKVFDELMVNLVNAGEAGGALDVIMNRLASYLEKVMMLRRKIQGAMVYPTVIVIFSIVVVAVMLVYVIPIFAKMFREAGMELPLPTLVVVKISDLVRSYIHWVVVAIFAIGWLIRRWSKTEKGRYALDALILRLPVFGQLIRKSCIARMCRTLGTLVENGVPILEALNIASRTVGNRVLERAIIYAREEISRGRNLGDPLEETHAFPLLVPRMIKVGENVGALDEMLGKVADFYEDEVDRTVDALTSLIEPLFIVFLGVVIGGLLIAMYLPIFQMGHVAGA</sequence>
<keyword evidence="3 9" id="KW-0813">Transport</keyword>
<dbReference type="AlphaFoldDB" id="A0A1I4QZX6"/>
<gene>
    <name evidence="12" type="ORF">SAMN05660836_00317</name>
</gene>
<dbReference type="Gene3D" id="1.20.81.30">
    <property type="entry name" value="Type II secretion system (T2SS), domain F"/>
    <property type="match status" value="2"/>
</dbReference>
<feature type="transmembrane region" description="Helical" evidence="10">
    <location>
        <begin position="168"/>
        <end position="197"/>
    </location>
</feature>
<evidence type="ECO:0000256" key="2">
    <source>
        <dbReference type="ARBA" id="ARBA00005745"/>
    </source>
</evidence>
<evidence type="ECO:0000256" key="9">
    <source>
        <dbReference type="RuleBase" id="RU003923"/>
    </source>
</evidence>
<evidence type="ECO:0000259" key="11">
    <source>
        <dbReference type="Pfam" id="PF00482"/>
    </source>
</evidence>
<evidence type="ECO:0000256" key="4">
    <source>
        <dbReference type="ARBA" id="ARBA00022475"/>
    </source>
</evidence>
<dbReference type="GO" id="GO:0005886">
    <property type="term" value="C:plasma membrane"/>
    <property type="evidence" value="ECO:0007669"/>
    <property type="project" value="UniProtKB-SubCell"/>
</dbReference>
<dbReference type="PRINTS" id="PR00812">
    <property type="entry name" value="BCTERIALGSPF"/>
</dbReference>
<dbReference type="Proteomes" id="UP000199611">
    <property type="component" value="Unassembled WGS sequence"/>
</dbReference>
<name>A0A1I4QZX6_9BACT</name>
<keyword evidence="13" id="KW-1185">Reference proteome</keyword>
<dbReference type="RefSeq" id="WP_093392970.1">
    <property type="nucleotide sequence ID" value="NZ_FOUU01000001.1"/>
</dbReference>
<keyword evidence="4" id="KW-1003">Cell membrane</keyword>
<keyword evidence="8 10" id="KW-0472">Membrane</keyword>
<feature type="transmembrane region" description="Helical" evidence="10">
    <location>
        <begin position="374"/>
        <end position="394"/>
    </location>
</feature>
<dbReference type="InterPro" id="IPR001992">
    <property type="entry name" value="T2SS_GspF/T4SS_PilC_CS"/>
</dbReference>